<evidence type="ECO:0000313" key="2">
    <source>
        <dbReference type="EMBL" id="PIO55896.1"/>
    </source>
</evidence>
<evidence type="ECO:0000256" key="1">
    <source>
        <dbReference type="SAM" id="MobiDB-lite"/>
    </source>
</evidence>
<feature type="region of interest" description="Disordered" evidence="1">
    <location>
        <begin position="1"/>
        <end position="24"/>
    </location>
</feature>
<feature type="non-terminal residue" evidence="2">
    <location>
        <position position="93"/>
    </location>
</feature>
<dbReference type="AlphaFoldDB" id="A0A2G9TD53"/>
<feature type="compositionally biased region" description="Acidic residues" evidence="1">
    <location>
        <begin position="1"/>
        <end position="18"/>
    </location>
</feature>
<sequence>MQWFSDEDDEEEGDEEGAEEMKGFIVEEEEEDVIFCMMARGSFLEHDGVRGPFSREVNPPRPHRRVNLTRERYRGFLGTSQRGTHPVVWYPIP</sequence>
<accession>A0A2G9TD53</accession>
<protein>
    <submittedName>
        <fullName evidence="2">Uncharacterized protein</fullName>
    </submittedName>
</protein>
<gene>
    <name evidence="2" type="ORF">TELCIR_22713</name>
</gene>
<reference evidence="2 3" key="1">
    <citation type="submission" date="2015-09" db="EMBL/GenBank/DDBJ databases">
        <title>Draft genome of the parasitic nematode Teladorsagia circumcincta isolate WARC Sus (inbred).</title>
        <authorList>
            <person name="Mitreva M."/>
        </authorList>
    </citation>
    <scope>NUCLEOTIDE SEQUENCE [LARGE SCALE GENOMIC DNA]</scope>
    <source>
        <strain evidence="2 3">S</strain>
    </source>
</reference>
<evidence type="ECO:0000313" key="3">
    <source>
        <dbReference type="Proteomes" id="UP000230423"/>
    </source>
</evidence>
<organism evidence="2 3">
    <name type="scientific">Teladorsagia circumcincta</name>
    <name type="common">Brown stomach worm</name>
    <name type="synonym">Ostertagia circumcincta</name>
    <dbReference type="NCBI Taxonomy" id="45464"/>
    <lineage>
        <taxon>Eukaryota</taxon>
        <taxon>Metazoa</taxon>
        <taxon>Ecdysozoa</taxon>
        <taxon>Nematoda</taxon>
        <taxon>Chromadorea</taxon>
        <taxon>Rhabditida</taxon>
        <taxon>Rhabditina</taxon>
        <taxon>Rhabditomorpha</taxon>
        <taxon>Strongyloidea</taxon>
        <taxon>Trichostrongylidae</taxon>
        <taxon>Teladorsagia</taxon>
    </lineage>
</organism>
<dbReference type="Proteomes" id="UP000230423">
    <property type="component" value="Unassembled WGS sequence"/>
</dbReference>
<keyword evidence="3" id="KW-1185">Reference proteome</keyword>
<proteinExistence type="predicted"/>
<name>A0A2G9TD53_TELCI</name>
<dbReference type="EMBL" id="KZ383692">
    <property type="protein sequence ID" value="PIO55896.1"/>
    <property type="molecule type" value="Genomic_DNA"/>
</dbReference>